<accession>A0ABM5Z3R2</accession>
<evidence type="ECO:0000313" key="2">
    <source>
        <dbReference type="Proteomes" id="UP000074914"/>
    </source>
</evidence>
<dbReference type="EMBL" id="CP013236">
    <property type="protein sequence ID" value="AMP13646.1"/>
    <property type="molecule type" value="Genomic_DNA"/>
</dbReference>
<gene>
    <name evidence="1" type="ORF">CPter291_1369</name>
</gene>
<dbReference type="Proteomes" id="UP000074914">
    <property type="component" value="Chromosome"/>
</dbReference>
<evidence type="ECO:0000313" key="1">
    <source>
        <dbReference type="EMBL" id="AMP13646.1"/>
    </source>
</evidence>
<protein>
    <submittedName>
        <fullName evidence="1">Uncharacterized protein</fullName>
    </submittedName>
</protein>
<proteinExistence type="predicted"/>
<organism evidence="1 2">
    <name type="scientific">Collimonas pratensis</name>
    <dbReference type="NCBI Taxonomy" id="279113"/>
    <lineage>
        <taxon>Bacteria</taxon>
        <taxon>Pseudomonadati</taxon>
        <taxon>Pseudomonadota</taxon>
        <taxon>Betaproteobacteria</taxon>
        <taxon>Burkholderiales</taxon>
        <taxon>Oxalobacteraceae</taxon>
        <taxon>Collimonas</taxon>
    </lineage>
</organism>
<keyword evidence="2" id="KW-1185">Reference proteome</keyword>
<sequence length="45" mass="4751">MAGKGQAIFSRTLHAALNAFMVRAFKAAGAFRYQVFAAVAVTVSC</sequence>
<name>A0ABM5Z3R2_9BURK</name>
<reference evidence="1 2" key="1">
    <citation type="submission" date="2015-11" db="EMBL/GenBank/DDBJ databases">
        <title>Exploring the genomic traits of fungus-feeding bacterial genus Collimonas.</title>
        <authorList>
            <person name="Song C."/>
            <person name="Schmidt R."/>
            <person name="de Jager V."/>
            <person name="Krzyzanowska D."/>
            <person name="Jongedijk E."/>
            <person name="Cankar K."/>
            <person name="Beekwilder J."/>
            <person name="van Veen A."/>
            <person name="de Boer W."/>
            <person name="van Veen J.A."/>
            <person name="Garbeva P."/>
        </authorList>
    </citation>
    <scope>NUCLEOTIDE SEQUENCE [LARGE SCALE GENOMIC DNA]</scope>
    <source>
        <strain evidence="1 2">Ter291</strain>
    </source>
</reference>